<accession>A0A8R1HM45</accession>
<dbReference type="AlphaFoldDB" id="A0A8R1HM45"/>
<organism evidence="2 3">
    <name type="scientific">Caenorhabditis japonica</name>
    <dbReference type="NCBI Taxonomy" id="281687"/>
    <lineage>
        <taxon>Eukaryota</taxon>
        <taxon>Metazoa</taxon>
        <taxon>Ecdysozoa</taxon>
        <taxon>Nematoda</taxon>
        <taxon>Chromadorea</taxon>
        <taxon>Rhabditida</taxon>
        <taxon>Rhabditina</taxon>
        <taxon>Rhabditomorpha</taxon>
        <taxon>Rhabditoidea</taxon>
        <taxon>Rhabditidae</taxon>
        <taxon>Peloderinae</taxon>
        <taxon>Caenorhabditis</taxon>
    </lineage>
</organism>
<feature type="signal peptide" evidence="1">
    <location>
        <begin position="1"/>
        <end position="19"/>
    </location>
</feature>
<sequence length="113" mass="12872">MWNFGLIIQISLIYNVAFTKNVEMAQEFEHYRECLERLEKEIGEEQRIKVVHAIRGADVILPCFACVSPEDGVEIDSTYKPSAGTVGRTLNSIVDFFKEVLSISEILIFLIEC</sequence>
<evidence type="ECO:0000256" key="1">
    <source>
        <dbReference type="SAM" id="SignalP"/>
    </source>
</evidence>
<protein>
    <submittedName>
        <fullName evidence="2">Uncharacterized protein</fullName>
    </submittedName>
</protein>
<proteinExistence type="predicted"/>
<name>A0A8R1HM45_CAEJA</name>
<reference evidence="3" key="1">
    <citation type="submission" date="2010-08" db="EMBL/GenBank/DDBJ databases">
        <authorList>
            <consortium name="Caenorhabditis japonica Sequencing Consortium"/>
            <person name="Wilson R.K."/>
        </authorList>
    </citation>
    <scope>NUCLEOTIDE SEQUENCE [LARGE SCALE GENOMIC DNA]</scope>
    <source>
        <strain evidence="3">DF5081</strain>
    </source>
</reference>
<evidence type="ECO:0000313" key="3">
    <source>
        <dbReference type="Proteomes" id="UP000005237"/>
    </source>
</evidence>
<dbReference type="EnsemblMetazoa" id="CJA04499a.1">
    <property type="protein sequence ID" value="CJA04499a.1"/>
    <property type="gene ID" value="WBGene00123703"/>
</dbReference>
<keyword evidence="3" id="KW-1185">Reference proteome</keyword>
<reference evidence="2" key="2">
    <citation type="submission" date="2022-06" db="UniProtKB">
        <authorList>
            <consortium name="EnsemblMetazoa"/>
        </authorList>
    </citation>
    <scope>IDENTIFICATION</scope>
    <source>
        <strain evidence="2">DF5081</strain>
    </source>
</reference>
<evidence type="ECO:0000313" key="2">
    <source>
        <dbReference type="EnsemblMetazoa" id="CJA04499a.1"/>
    </source>
</evidence>
<keyword evidence="1" id="KW-0732">Signal</keyword>
<feature type="chain" id="PRO_5035830051" evidence="1">
    <location>
        <begin position="20"/>
        <end position="113"/>
    </location>
</feature>
<dbReference type="Proteomes" id="UP000005237">
    <property type="component" value="Unassembled WGS sequence"/>
</dbReference>